<feature type="compositionally biased region" description="Basic and acidic residues" evidence="1">
    <location>
        <begin position="23"/>
        <end position="34"/>
    </location>
</feature>
<organism evidence="2 3">
    <name type="scientific">Candidatus Nitrosocosmicus franklandianus</name>
    <dbReference type="NCBI Taxonomy" id="1798806"/>
    <lineage>
        <taxon>Archaea</taxon>
        <taxon>Nitrososphaerota</taxon>
        <taxon>Nitrososphaeria</taxon>
        <taxon>Nitrososphaerales</taxon>
        <taxon>Nitrososphaeraceae</taxon>
        <taxon>Candidatus Nitrosocosmicus</taxon>
    </lineage>
</organism>
<gene>
    <name evidence="2" type="ORF">NFRAN_1623</name>
</gene>
<proteinExistence type="predicted"/>
<accession>A0A484IAY8</accession>
<evidence type="ECO:0000313" key="2">
    <source>
        <dbReference type="EMBL" id="VFJ13945.1"/>
    </source>
</evidence>
<dbReference type="EMBL" id="LR216287">
    <property type="protein sequence ID" value="VFJ13945.1"/>
    <property type="molecule type" value="Genomic_DNA"/>
</dbReference>
<protein>
    <submittedName>
        <fullName evidence="2">Uncharacterized protein</fullName>
    </submittedName>
</protein>
<reference evidence="2 3" key="1">
    <citation type="submission" date="2019-02" db="EMBL/GenBank/DDBJ databases">
        <authorList>
            <person name="Lehtovirta-Morley E L."/>
        </authorList>
    </citation>
    <scope>NUCLEOTIDE SEQUENCE [LARGE SCALE GENOMIC DNA]</scope>
    <source>
        <strain evidence="2">NFRAN1</strain>
    </source>
</reference>
<dbReference type="AlphaFoldDB" id="A0A484IAY8"/>
<dbReference type="Proteomes" id="UP000294299">
    <property type="component" value="Chromosome NFRAN"/>
</dbReference>
<dbReference type="OrthoDB" id="11467at2157"/>
<feature type="compositionally biased region" description="Low complexity" evidence="1">
    <location>
        <begin position="36"/>
        <end position="55"/>
    </location>
</feature>
<feature type="region of interest" description="Disordered" evidence="1">
    <location>
        <begin position="23"/>
        <end position="155"/>
    </location>
</feature>
<sequence>MGGIIDKIKDKVMGIKNTVVDTTKDVADNTKDTVDSSYTTNTSNNYSSSTSSTTTAVTDGVDRKYEEGEHGTDVNRDDDPLTAYRENEHMTPSKINEHEPTAVKRDPSDQTITSGSQTGTNTSEAQEEYRKRGMTKVNSHDDHLHAGSSCSCGGH</sequence>
<evidence type="ECO:0000313" key="3">
    <source>
        <dbReference type="Proteomes" id="UP000294299"/>
    </source>
</evidence>
<feature type="compositionally biased region" description="Basic and acidic residues" evidence="1">
    <location>
        <begin position="60"/>
        <end position="108"/>
    </location>
</feature>
<evidence type="ECO:0000256" key="1">
    <source>
        <dbReference type="SAM" id="MobiDB-lite"/>
    </source>
</evidence>
<dbReference type="RefSeq" id="WP_134484050.1">
    <property type="nucleotide sequence ID" value="NZ_LR216287.1"/>
</dbReference>
<dbReference type="KEGG" id="nfn:NFRAN_1623"/>
<dbReference type="GeneID" id="39420956"/>
<name>A0A484IAY8_9ARCH</name>
<feature type="compositionally biased region" description="Polar residues" evidence="1">
    <location>
        <begin position="109"/>
        <end position="124"/>
    </location>
</feature>
<keyword evidence="3" id="KW-1185">Reference proteome</keyword>